<feature type="compositionally biased region" description="Basic and acidic residues" evidence="1">
    <location>
        <begin position="785"/>
        <end position="815"/>
    </location>
</feature>
<proteinExistence type="predicted"/>
<feature type="compositionally biased region" description="Polar residues" evidence="1">
    <location>
        <begin position="847"/>
        <end position="860"/>
    </location>
</feature>
<gene>
    <name evidence="2" type="primary">Dyak\GE28429</name>
    <name evidence="2" type="synonym">GE28429</name>
    <name evidence="2" type="ORF">Dyak_GE28429</name>
</gene>
<feature type="compositionally biased region" description="Basic and acidic residues" evidence="1">
    <location>
        <begin position="893"/>
        <end position="907"/>
    </location>
</feature>
<accession>A0A0R1E2D2</accession>
<feature type="compositionally biased region" description="Low complexity" evidence="1">
    <location>
        <begin position="1"/>
        <end position="17"/>
    </location>
</feature>
<feature type="non-terminal residue" evidence="2">
    <location>
        <position position="1069"/>
    </location>
</feature>
<sequence length="1069" mass="119052">MSTSSQTPKMTTTTTMTAQIDRTKVDLTIPGQDQQKHKDLKEQSAVDVDAKTEAEKTASDRDYLEQIMGCGDVRRKIMRLESSGSTESLESMGKSSTVTPKYIGDNVPVVREVVQSMEDKICSTVVSAIPFAVQKRKTHEDDKEPNVVELEKQILTPADLALEKLIKCEPPSEVVKISPIEAMAVGLKEIEEEVCEKVCEKRKSFVVAEDFCETDKTLTEQVIDLNRQVDQVPARILTDTIEKHLDLEDRDVLEASPTVREVVQDIERKYPAASLEAKPFSPRKRVTTDRKVDVSSIEQLILSDADLILDGLGSKCIPEQKVQSPISSMNKTSSSTENLEDICEKICSKRTISDMAKVFERKEDPIPLPSITNVKSTTAKFLECESGKFAITESIQDFNAKSSLNEEVAGIEKVQHRFLADCYTQEFPIETIMDTKFVEFPKISHTLERLHSISKTDLADTKKIVHESSEFESKLDKLVHKIEQKDNQNPDFEHNVKFPTQDNLDEFQTQKNLTSEFVTVTDNSEYKFPTEGKSYLGKEPIESDSDEELDNLKKKSKINLLLKIEHSSYFDTTKIVKSTESREITKFPMANDSKSGDTFYSGEKAQYIHSTETMSDKRDKSFSHKTSLVTLDKSSADTSHISLEPESPEKKDEKVLAKSDDSSQSVIETVKPSPKAYSHDESDDEIDIPKLQDKPIGHPISLLTSVEIIGEKSPLHSKEITKSPQKNDEKVLAKPEDSFKSVIESDKPSLKEYSDDESDDDIDIPKPQDKPISQPTSLVTSVTGSEDKSPLHTEEKAKSPEKKDEKVLAKPDDSSKSVFATVKPSPNEYSDDESDDEIDIPKPQDKPISQPTSLVTSVTGSEDKSPLHTEGKPKSPEKKNIKPSQVEYSDNEGDAKIECPKPQEKPLSEPIPVVTPFSSFHDVMSKEVISFKAEESSTTIQSNVKFASTTITTEDTKIVIPIDSLSHLKDDNIPSSVDEKPKSARESGKTILKEHSDNGSEKEFGTTRPQDKSDSHQISLVTSVADIGGKSPLHTEEKAKSPEKKDEKVLAKPDDSSKSVFATVKPSPK</sequence>
<dbReference type="OrthoDB" id="20872at2759"/>
<dbReference type="AlphaFoldDB" id="A0A0R1E2D2"/>
<feature type="compositionally biased region" description="Basic and acidic residues" evidence="1">
    <location>
        <begin position="709"/>
        <end position="753"/>
    </location>
</feature>
<feature type="region of interest" description="Disordered" evidence="1">
    <location>
        <begin position="967"/>
        <end position="1069"/>
    </location>
</feature>
<feature type="compositionally biased region" description="Basic and acidic residues" evidence="1">
    <location>
        <begin position="1033"/>
        <end position="1057"/>
    </location>
</feature>
<protein>
    <submittedName>
        <fullName evidence="2">Uncharacterized protein</fullName>
    </submittedName>
</protein>
<evidence type="ECO:0000256" key="1">
    <source>
        <dbReference type="SAM" id="MobiDB-lite"/>
    </source>
</evidence>
<dbReference type="Proteomes" id="UP000002282">
    <property type="component" value="Chromosome 3L"/>
</dbReference>
<dbReference type="EMBL" id="CM000159">
    <property type="protein sequence ID" value="KRK01383.1"/>
    <property type="molecule type" value="Genomic_DNA"/>
</dbReference>
<reference evidence="2 3" key="1">
    <citation type="journal article" date="2007" name="Nature">
        <title>Evolution of genes and genomes on the Drosophila phylogeny.</title>
        <authorList>
            <consortium name="Drosophila 12 Genomes Consortium"/>
            <person name="Clark A.G."/>
            <person name="Eisen M.B."/>
            <person name="Smith D.R."/>
            <person name="Bergman C.M."/>
            <person name="Oliver B."/>
            <person name="Markow T.A."/>
            <person name="Kaufman T.C."/>
            <person name="Kellis M."/>
            <person name="Gelbart W."/>
            <person name="Iyer V.N."/>
            <person name="Pollard D.A."/>
            <person name="Sackton T.B."/>
            <person name="Larracuente A.M."/>
            <person name="Singh N.D."/>
            <person name="Abad J.P."/>
            <person name="Abt D.N."/>
            <person name="Adryan B."/>
            <person name="Aguade M."/>
            <person name="Akashi H."/>
            <person name="Anderson W.W."/>
            <person name="Aquadro C.F."/>
            <person name="Ardell D.H."/>
            <person name="Arguello R."/>
            <person name="Artieri C.G."/>
            <person name="Barbash D.A."/>
            <person name="Barker D."/>
            <person name="Barsanti P."/>
            <person name="Batterham P."/>
            <person name="Batzoglou S."/>
            <person name="Begun D."/>
            <person name="Bhutkar A."/>
            <person name="Blanco E."/>
            <person name="Bosak S.A."/>
            <person name="Bradley R.K."/>
            <person name="Brand A.D."/>
            <person name="Brent M.R."/>
            <person name="Brooks A.N."/>
            <person name="Brown R.H."/>
            <person name="Butlin R.K."/>
            <person name="Caggese C."/>
            <person name="Calvi B.R."/>
            <person name="Bernardo de Carvalho A."/>
            <person name="Caspi A."/>
            <person name="Castrezana S."/>
            <person name="Celniker S.E."/>
            <person name="Chang J.L."/>
            <person name="Chapple C."/>
            <person name="Chatterji S."/>
            <person name="Chinwalla A."/>
            <person name="Civetta A."/>
            <person name="Clifton S.W."/>
            <person name="Comeron J.M."/>
            <person name="Costello J.C."/>
            <person name="Coyne J.A."/>
            <person name="Daub J."/>
            <person name="David R.G."/>
            <person name="Delcher A.L."/>
            <person name="Delehaunty K."/>
            <person name="Do C.B."/>
            <person name="Ebling H."/>
            <person name="Edwards K."/>
            <person name="Eickbush T."/>
            <person name="Evans J.D."/>
            <person name="Filipski A."/>
            <person name="Findeiss S."/>
            <person name="Freyhult E."/>
            <person name="Fulton L."/>
            <person name="Fulton R."/>
            <person name="Garcia A.C."/>
            <person name="Gardiner A."/>
            <person name="Garfield D.A."/>
            <person name="Garvin B.E."/>
            <person name="Gibson G."/>
            <person name="Gilbert D."/>
            <person name="Gnerre S."/>
            <person name="Godfrey J."/>
            <person name="Good R."/>
            <person name="Gotea V."/>
            <person name="Gravely B."/>
            <person name="Greenberg A.J."/>
            <person name="Griffiths-Jones S."/>
            <person name="Gross S."/>
            <person name="Guigo R."/>
            <person name="Gustafson E.A."/>
            <person name="Haerty W."/>
            <person name="Hahn M.W."/>
            <person name="Halligan D.L."/>
            <person name="Halpern A.L."/>
            <person name="Halter G.M."/>
            <person name="Han M.V."/>
            <person name="Heger A."/>
            <person name="Hillier L."/>
            <person name="Hinrichs A.S."/>
            <person name="Holmes I."/>
            <person name="Hoskins R.A."/>
            <person name="Hubisz M.J."/>
            <person name="Hultmark D."/>
            <person name="Huntley M.A."/>
            <person name="Jaffe D.B."/>
            <person name="Jagadeeshan S."/>
            <person name="Jeck W.R."/>
            <person name="Johnson J."/>
            <person name="Jones C.D."/>
            <person name="Jordan W.C."/>
            <person name="Karpen G.H."/>
            <person name="Kataoka E."/>
            <person name="Keightley P.D."/>
            <person name="Kheradpour P."/>
            <person name="Kirkness E.F."/>
            <person name="Koerich L.B."/>
            <person name="Kristiansen K."/>
            <person name="Kudrna D."/>
            <person name="Kulathinal R.J."/>
            <person name="Kumar S."/>
            <person name="Kwok R."/>
            <person name="Lander E."/>
            <person name="Langley C.H."/>
            <person name="Lapoint R."/>
            <person name="Lazzaro B.P."/>
            <person name="Lee S.J."/>
            <person name="Levesque L."/>
            <person name="Li R."/>
            <person name="Lin C.F."/>
            <person name="Lin M.F."/>
            <person name="Lindblad-Toh K."/>
            <person name="Llopart A."/>
            <person name="Long M."/>
            <person name="Low L."/>
            <person name="Lozovsky E."/>
            <person name="Lu J."/>
            <person name="Luo M."/>
            <person name="Machado C.A."/>
            <person name="Makalowski W."/>
            <person name="Marzo M."/>
            <person name="Matsuda M."/>
            <person name="Matzkin L."/>
            <person name="McAllister B."/>
            <person name="McBride C.S."/>
            <person name="McKernan B."/>
            <person name="McKernan K."/>
            <person name="Mendez-Lago M."/>
            <person name="Minx P."/>
            <person name="Mollenhauer M.U."/>
            <person name="Montooth K."/>
            <person name="Mount S.M."/>
            <person name="Mu X."/>
            <person name="Myers E."/>
            <person name="Negre B."/>
            <person name="Newfeld S."/>
            <person name="Nielsen R."/>
            <person name="Noor M.A."/>
            <person name="O'Grady P."/>
            <person name="Pachter L."/>
            <person name="Papaceit M."/>
            <person name="Parisi M.J."/>
            <person name="Parisi M."/>
            <person name="Parts L."/>
            <person name="Pedersen J.S."/>
            <person name="Pesole G."/>
            <person name="Phillippy A.M."/>
            <person name="Ponting C.P."/>
            <person name="Pop M."/>
            <person name="Porcelli D."/>
            <person name="Powell J.R."/>
            <person name="Prohaska S."/>
            <person name="Pruitt K."/>
            <person name="Puig M."/>
            <person name="Quesneville H."/>
            <person name="Ram K.R."/>
            <person name="Rand D."/>
            <person name="Rasmussen M.D."/>
            <person name="Reed L.K."/>
            <person name="Reenan R."/>
            <person name="Reily A."/>
            <person name="Remington K.A."/>
            <person name="Rieger T.T."/>
            <person name="Ritchie M.G."/>
            <person name="Robin C."/>
            <person name="Rogers Y.H."/>
            <person name="Rohde C."/>
            <person name="Rozas J."/>
            <person name="Rubenfield M.J."/>
            <person name="Ruiz A."/>
            <person name="Russo S."/>
            <person name="Salzberg S.L."/>
            <person name="Sanchez-Gracia A."/>
            <person name="Saranga D.J."/>
            <person name="Sato H."/>
            <person name="Schaeffer S.W."/>
            <person name="Schatz M.C."/>
            <person name="Schlenke T."/>
            <person name="Schwartz R."/>
            <person name="Segarra C."/>
            <person name="Singh R.S."/>
            <person name="Sirot L."/>
            <person name="Sirota M."/>
            <person name="Sisneros N.B."/>
            <person name="Smith C.D."/>
            <person name="Smith T.F."/>
            <person name="Spieth J."/>
            <person name="Stage D.E."/>
            <person name="Stark A."/>
            <person name="Stephan W."/>
            <person name="Strausberg R.L."/>
            <person name="Strempel S."/>
            <person name="Sturgill D."/>
            <person name="Sutton G."/>
            <person name="Sutton G.G."/>
            <person name="Tao W."/>
            <person name="Teichmann S."/>
            <person name="Tobari Y.N."/>
            <person name="Tomimura Y."/>
            <person name="Tsolas J.M."/>
            <person name="Valente V.L."/>
            <person name="Venter E."/>
            <person name="Venter J.C."/>
            <person name="Vicario S."/>
            <person name="Vieira F.G."/>
            <person name="Vilella A.J."/>
            <person name="Villasante A."/>
            <person name="Walenz B."/>
            <person name="Wang J."/>
            <person name="Wasserman M."/>
            <person name="Watts T."/>
            <person name="Wilson D."/>
            <person name="Wilson R.K."/>
            <person name="Wing R.A."/>
            <person name="Wolfner M.F."/>
            <person name="Wong A."/>
            <person name="Wong G.K."/>
            <person name="Wu C.I."/>
            <person name="Wu G."/>
            <person name="Yamamoto D."/>
            <person name="Yang H.P."/>
            <person name="Yang S.P."/>
            <person name="Yorke J.A."/>
            <person name="Yoshida K."/>
            <person name="Zdobnov E."/>
            <person name="Zhang P."/>
            <person name="Zhang Y."/>
            <person name="Zimin A.V."/>
            <person name="Baldwin J."/>
            <person name="Abdouelleil A."/>
            <person name="Abdulkadir J."/>
            <person name="Abebe A."/>
            <person name="Abera B."/>
            <person name="Abreu J."/>
            <person name="Acer S.C."/>
            <person name="Aftuck L."/>
            <person name="Alexander A."/>
            <person name="An P."/>
            <person name="Anderson E."/>
            <person name="Anderson S."/>
            <person name="Arachi H."/>
            <person name="Azer M."/>
            <person name="Bachantsang P."/>
            <person name="Barry A."/>
            <person name="Bayul T."/>
            <person name="Berlin A."/>
            <person name="Bessette D."/>
            <person name="Bloom T."/>
            <person name="Blye J."/>
            <person name="Boguslavskiy L."/>
            <person name="Bonnet C."/>
            <person name="Boukhgalter B."/>
            <person name="Bourzgui I."/>
            <person name="Brown A."/>
            <person name="Cahill P."/>
            <person name="Channer S."/>
            <person name="Cheshatsang Y."/>
            <person name="Chuda L."/>
            <person name="Citroen M."/>
            <person name="Collymore A."/>
            <person name="Cooke P."/>
            <person name="Costello M."/>
            <person name="D'Aco K."/>
            <person name="Daza R."/>
            <person name="De Haan G."/>
            <person name="DeGray S."/>
            <person name="DeMaso C."/>
            <person name="Dhargay N."/>
            <person name="Dooley K."/>
            <person name="Dooley E."/>
            <person name="Doricent M."/>
            <person name="Dorje P."/>
            <person name="Dorjee K."/>
            <person name="Dupes A."/>
            <person name="Elong R."/>
            <person name="Falk J."/>
            <person name="Farina A."/>
            <person name="Faro S."/>
            <person name="Ferguson D."/>
            <person name="Fisher S."/>
            <person name="Foley C.D."/>
            <person name="Franke A."/>
            <person name="Friedrich D."/>
            <person name="Gadbois L."/>
            <person name="Gearin G."/>
            <person name="Gearin C.R."/>
            <person name="Giannoukos G."/>
            <person name="Goode T."/>
            <person name="Graham J."/>
            <person name="Grandbois E."/>
            <person name="Grewal S."/>
            <person name="Gyaltsen K."/>
            <person name="Hafez N."/>
            <person name="Hagos B."/>
            <person name="Hall J."/>
            <person name="Henson C."/>
            <person name="Hollinger A."/>
            <person name="Honan T."/>
            <person name="Huard M.D."/>
            <person name="Hughes L."/>
            <person name="Hurhula B."/>
            <person name="Husby M.E."/>
            <person name="Kamat A."/>
            <person name="Kanga B."/>
            <person name="Kashin S."/>
            <person name="Khazanovich D."/>
            <person name="Kisner P."/>
            <person name="Lance K."/>
            <person name="Lara M."/>
            <person name="Lee W."/>
            <person name="Lennon N."/>
            <person name="Letendre F."/>
            <person name="LeVine R."/>
            <person name="Lipovsky A."/>
            <person name="Liu X."/>
            <person name="Liu J."/>
            <person name="Liu S."/>
            <person name="Lokyitsang T."/>
            <person name="Lokyitsang Y."/>
            <person name="Lubonja R."/>
            <person name="Lui A."/>
            <person name="MacDonald P."/>
            <person name="Magnisalis V."/>
            <person name="Maru K."/>
            <person name="Matthews C."/>
            <person name="McCusker W."/>
            <person name="McDonough S."/>
            <person name="Mehta T."/>
            <person name="Meldrim J."/>
            <person name="Meneus L."/>
            <person name="Mihai O."/>
            <person name="Mihalev A."/>
            <person name="Mihova T."/>
            <person name="Mittelman R."/>
            <person name="Mlenga V."/>
            <person name="Montmayeur A."/>
            <person name="Mulrain L."/>
            <person name="Navidi A."/>
            <person name="Naylor J."/>
            <person name="Negash T."/>
            <person name="Nguyen T."/>
            <person name="Nguyen N."/>
            <person name="Nicol R."/>
            <person name="Norbu C."/>
            <person name="Norbu N."/>
            <person name="Novod N."/>
            <person name="O'Neill B."/>
            <person name="Osman S."/>
            <person name="Markiewicz E."/>
            <person name="Oyono O.L."/>
            <person name="Patti C."/>
            <person name="Phunkhang P."/>
            <person name="Pierre F."/>
            <person name="Priest M."/>
            <person name="Raghuraman S."/>
            <person name="Rege F."/>
            <person name="Reyes R."/>
            <person name="Rise C."/>
            <person name="Rogov P."/>
            <person name="Ross K."/>
            <person name="Ryan E."/>
            <person name="Settipalli S."/>
            <person name="Shea T."/>
            <person name="Sherpa N."/>
            <person name="Shi L."/>
            <person name="Shih D."/>
            <person name="Sparrow T."/>
            <person name="Spaulding J."/>
            <person name="Stalker J."/>
            <person name="Stange-Thomann N."/>
            <person name="Stavropoulos S."/>
            <person name="Stone C."/>
            <person name="Strader C."/>
            <person name="Tesfaye S."/>
            <person name="Thomson T."/>
            <person name="Thoulutsang Y."/>
            <person name="Thoulutsang D."/>
            <person name="Topham K."/>
            <person name="Topping I."/>
            <person name="Tsamla T."/>
            <person name="Vassiliev H."/>
            <person name="Vo A."/>
            <person name="Wangchuk T."/>
            <person name="Wangdi T."/>
            <person name="Weiand M."/>
            <person name="Wilkinson J."/>
            <person name="Wilson A."/>
            <person name="Yadav S."/>
            <person name="Young G."/>
            <person name="Yu Q."/>
            <person name="Zembek L."/>
            <person name="Zhong D."/>
            <person name="Zimmer A."/>
            <person name="Zwirko Z."/>
            <person name="Jaffe D.B."/>
            <person name="Alvarez P."/>
            <person name="Brockman W."/>
            <person name="Butler J."/>
            <person name="Chin C."/>
            <person name="Gnerre S."/>
            <person name="Grabherr M."/>
            <person name="Kleber M."/>
            <person name="Mauceli E."/>
            <person name="MacCallum I."/>
        </authorList>
    </citation>
    <scope>NUCLEOTIDE SEQUENCE [LARGE SCALE GENOMIC DNA]</scope>
    <source>
        <strain evidence="3">Tai18E2 / Tucson 14021-0261.01</strain>
    </source>
</reference>
<keyword evidence="3" id="KW-1185">Reference proteome</keyword>
<feature type="compositionally biased region" description="Polar residues" evidence="1">
    <location>
        <begin position="773"/>
        <end position="784"/>
    </location>
</feature>
<organism evidence="2 3">
    <name type="scientific">Drosophila yakuba</name>
    <name type="common">Fruit fly</name>
    <dbReference type="NCBI Taxonomy" id="7245"/>
    <lineage>
        <taxon>Eukaryota</taxon>
        <taxon>Metazoa</taxon>
        <taxon>Ecdysozoa</taxon>
        <taxon>Arthropoda</taxon>
        <taxon>Hexapoda</taxon>
        <taxon>Insecta</taxon>
        <taxon>Pterygota</taxon>
        <taxon>Neoptera</taxon>
        <taxon>Endopterygota</taxon>
        <taxon>Diptera</taxon>
        <taxon>Brachycera</taxon>
        <taxon>Muscomorpha</taxon>
        <taxon>Ephydroidea</taxon>
        <taxon>Drosophilidae</taxon>
        <taxon>Drosophila</taxon>
        <taxon>Sophophora</taxon>
    </lineage>
</organism>
<feature type="region of interest" description="Disordered" evidence="1">
    <location>
        <begin position="636"/>
        <end position="697"/>
    </location>
</feature>
<evidence type="ECO:0000313" key="2">
    <source>
        <dbReference type="EMBL" id="KRK01383.1"/>
    </source>
</evidence>
<feature type="compositionally biased region" description="Basic and acidic residues" evidence="1">
    <location>
        <begin position="967"/>
        <end position="1015"/>
    </location>
</feature>
<feature type="compositionally biased region" description="Basic and acidic residues" evidence="1">
    <location>
        <begin position="861"/>
        <end position="880"/>
    </location>
</feature>
<reference evidence="2 3" key="2">
    <citation type="journal article" date="2007" name="PLoS Biol.">
        <title>Principles of genome evolution in the Drosophila melanogaster species group.</title>
        <authorList>
            <person name="Ranz J.M."/>
            <person name="Maurin D."/>
            <person name="Chan Y.S."/>
            <person name="von Grotthuss M."/>
            <person name="Hillier L.W."/>
            <person name="Roote J."/>
            <person name="Ashburner M."/>
            <person name="Bergman C.M."/>
        </authorList>
    </citation>
    <scope>NUCLEOTIDE SEQUENCE [LARGE SCALE GENOMIC DNA]</scope>
    <source>
        <strain evidence="3">Tai18E2 / Tucson 14021-0261.01</strain>
    </source>
</reference>
<name>A0A0R1E2D2_DROYA</name>
<feature type="compositionally biased region" description="Acidic residues" evidence="1">
    <location>
        <begin position="829"/>
        <end position="838"/>
    </location>
</feature>
<feature type="compositionally biased region" description="Basic and acidic residues" evidence="1">
    <location>
        <begin position="647"/>
        <end position="661"/>
    </location>
</feature>
<evidence type="ECO:0000313" key="3">
    <source>
        <dbReference type="Proteomes" id="UP000002282"/>
    </source>
</evidence>
<feature type="region of interest" description="Disordered" evidence="1">
    <location>
        <begin position="1"/>
        <end position="57"/>
    </location>
</feature>
<feature type="compositionally biased region" description="Basic and acidic residues" evidence="1">
    <location>
        <begin position="34"/>
        <end position="57"/>
    </location>
</feature>
<feature type="region of interest" description="Disordered" evidence="1">
    <location>
        <begin position="709"/>
        <end position="913"/>
    </location>
</feature>
<dbReference type="KEGG" id="dya:Dyak_GE28429"/>
<feature type="compositionally biased region" description="Basic and acidic residues" evidence="1">
    <location>
        <begin position="687"/>
        <end position="696"/>
    </location>
</feature>